<dbReference type="RefSeq" id="WP_227422975.1">
    <property type="nucleotide sequence ID" value="NZ_CP071868.1"/>
</dbReference>
<evidence type="ECO:0000259" key="3">
    <source>
        <dbReference type="PROSITE" id="PS51352"/>
    </source>
</evidence>
<gene>
    <name evidence="4" type="ORF">J4E96_15485</name>
</gene>
<sequence length="314" mass="33012">MSQPSSPQPRFDVRGAVDLAGLGRPAAPPPGVPGGIPAAGGYVIDTTEETFPDLVQSSTQYPVVVLLWSGRSPESAQLAVDLGGLAARYGGRFQLARIDVDTNPQIATAFQVQEIPSVVAILAGQPVPLFQGAHPADQIAPVLDQLLAAAATNNVTGVAPAGAGSGQPEPVELEEPPLAPLHQEAYDAIERDDLDAAAAAYGQALRENPRDDMARAGLAQVGLLQRTRDLDQASVRTAGADRPTDVDAQLLVADLDVLTGHVDDAFSRLVDLVRLTAGEDRERVRVRLVDLFEVVGADDPRVPQARRALANALY</sequence>
<dbReference type="GO" id="GO:0005737">
    <property type="term" value="C:cytoplasm"/>
    <property type="evidence" value="ECO:0007669"/>
    <property type="project" value="TreeGrafter"/>
</dbReference>
<dbReference type="GO" id="GO:0006950">
    <property type="term" value="P:response to stress"/>
    <property type="evidence" value="ECO:0007669"/>
    <property type="project" value="UniProtKB-ARBA"/>
</dbReference>
<evidence type="ECO:0000313" key="5">
    <source>
        <dbReference type="Proteomes" id="UP000663937"/>
    </source>
</evidence>
<dbReference type="PROSITE" id="PS51352">
    <property type="entry name" value="THIOREDOXIN_2"/>
    <property type="match status" value="1"/>
</dbReference>
<evidence type="ECO:0000256" key="1">
    <source>
        <dbReference type="ARBA" id="ARBA00008987"/>
    </source>
</evidence>
<proteinExistence type="inferred from homology"/>
<dbReference type="AlphaFoldDB" id="A0A8A4ZBE2"/>
<name>A0A8A4ZBE2_9MICO</name>
<dbReference type="CDD" id="cd02956">
    <property type="entry name" value="ybbN"/>
    <property type="match status" value="1"/>
</dbReference>
<dbReference type="Pfam" id="PF00085">
    <property type="entry name" value="Thioredoxin"/>
    <property type="match status" value="1"/>
</dbReference>
<dbReference type="PANTHER" id="PTHR45663:SF11">
    <property type="entry name" value="GEO12009P1"/>
    <property type="match status" value="1"/>
</dbReference>
<evidence type="ECO:0000256" key="2">
    <source>
        <dbReference type="ARBA" id="ARBA00023284"/>
    </source>
</evidence>
<dbReference type="InterPro" id="IPR011990">
    <property type="entry name" value="TPR-like_helical_dom_sf"/>
</dbReference>
<protein>
    <submittedName>
        <fullName evidence="4">Tetratricopeptide repeat protein</fullName>
    </submittedName>
</protein>
<accession>A0A8A4ZBE2</accession>
<dbReference type="SUPFAM" id="SSF52833">
    <property type="entry name" value="Thioredoxin-like"/>
    <property type="match status" value="1"/>
</dbReference>
<evidence type="ECO:0000313" key="4">
    <source>
        <dbReference type="EMBL" id="QTE28731.1"/>
    </source>
</evidence>
<keyword evidence="5" id="KW-1185">Reference proteome</keyword>
<dbReference type="KEGG" id="psic:J4E96_15485"/>
<keyword evidence="2" id="KW-0676">Redox-active center</keyword>
<dbReference type="GO" id="GO:0015035">
    <property type="term" value="F:protein-disulfide reductase activity"/>
    <property type="evidence" value="ECO:0007669"/>
    <property type="project" value="TreeGrafter"/>
</dbReference>
<dbReference type="Gene3D" id="3.40.30.10">
    <property type="entry name" value="Glutaredoxin"/>
    <property type="match status" value="1"/>
</dbReference>
<organism evidence="4 5">
    <name type="scientific">Pengzhenrongella sicca</name>
    <dbReference type="NCBI Taxonomy" id="2819238"/>
    <lineage>
        <taxon>Bacteria</taxon>
        <taxon>Bacillati</taxon>
        <taxon>Actinomycetota</taxon>
        <taxon>Actinomycetes</taxon>
        <taxon>Micrococcales</taxon>
        <taxon>Pengzhenrongella</taxon>
    </lineage>
</organism>
<dbReference type="InterPro" id="IPR036249">
    <property type="entry name" value="Thioredoxin-like_sf"/>
</dbReference>
<reference evidence="4" key="1">
    <citation type="submission" date="2021-03" db="EMBL/GenBank/DDBJ databases">
        <title>Pengzhenrongella sicca gen. nov., sp. nov., a new member of suborder Micrococcineae isolated from High-Arctic tundra soil.</title>
        <authorList>
            <person name="Peng F."/>
        </authorList>
    </citation>
    <scope>NUCLEOTIDE SEQUENCE</scope>
    <source>
        <strain evidence="4">LRZ-2</strain>
    </source>
</reference>
<dbReference type="PANTHER" id="PTHR45663">
    <property type="entry name" value="GEO12009P1"/>
    <property type="match status" value="1"/>
</dbReference>
<dbReference type="EMBL" id="CP071868">
    <property type="protein sequence ID" value="QTE28731.1"/>
    <property type="molecule type" value="Genomic_DNA"/>
</dbReference>
<dbReference type="Gene3D" id="1.25.40.10">
    <property type="entry name" value="Tetratricopeptide repeat domain"/>
    <property type="match status" value="1"/>
</dbReference>
<dbReference type="InterPro" id="IPR013766">
    <property type="entry name" value="Thioredoxin_domain"/>
</dbReference>
<comment type="similarity">
    <text evidence="1">Belongs to the thioredoxin family.</text>
</comment>
<feature type="domain" description="Thioredoxin" evidence="3">
    <location>
        <begin position="18"/>
        <end position="148"/>
    </location>
</feature>
<dbReference type="Pfam" id="PF14561">
    <property type="entry name" value="TPR_20"/>
    <property type="match status" value="1"/>
</dbReference>
<dbReference type="Proteomes" id="UP000663937">
    <property type="component" value="Chromosome"/>
</dbReference>
<dbReference type="SUPFAM" id="SSF48452">
    <property type="entry name" value="TPR-like"/>
    <property type="match status" value="1"/>
</dbReference>